<keyword evidence="3" id="KW-1185">Reference proteome</keyword>
<dbReference type="Proteomes" id="UP000026960">
    <property type="component" value="Chromosome 11"/>
</dbReference>
<name>A0A0D3HMY3_9ORYZ</name>
<dbReference type="HOGENOM" id="CLU_2041615_0_0_1"/>
<sequence>MIPAAKACEAPVDRRRPPPPFHARRPAAGAPPPSLPGSAGCARFRSTRRLGIAPSCSSLTAILARGRVVGLGGCKVVFSPLSAAAAAADSGGKAGCWGSPPANWWSSSGRGIPLPLLGGGR</sequence>
<dbReference type="AlphaFoldDB" id="A0A0D3HMY3"/>
<reference evidence="2" key="2">
    <citation type="submission" date="2015-03" db="UniProtKB">
        <authorList>
            <consortium name="EnsemblPlants"/>
        </authorList>
    </citation>
    <scope>IDENTIFICATION</scope>
</reference>
<evidence type="ECO:0000313" key="2">
    <source>
        <dbReference type="EnsemblPlants" id="OBART11G16750.1"/>
    </source>
</evidence>
<dbReference type="Gramene" id="OBART11G16750.1">
    <property type="protein sequence ID" value="OBART11G16750.1"/>
    <property type="gene ID" value="OBART11G16750"/>
</dbReference>
<proteinExistence type="predicted"/>
<reference evidence="2" key="1">
    <citation type="journal article" date="2009" name="Rice">
        <title>De Novo Next Generation Sequencing of Plant Genomes.</title>
        <authorList>
            <person name="Rounsley S."/>
            <person name="Marri P.R."/>
            <person name="Yu Y."/>
            <person name="He R."/>
            <person name="Sisneros N."/>
            <person name="Goicoechea J.L."/>
            <person name="Lee S.J."/>
            <person name="Angelova A."/>
            <person name="Kudrna D."/>
            <person name="Luo M."/>
            <person name="Affourtit J."/>
            <person name="Desany B."/>
            <person name="Knight J."/>
            <person name="Niazi F."/>
            <person name="Egholm M."/>
            <person name="Wing R.A."/>
        </authorList>
    </citation>
    <scope>NUCLEOTIDE SEQUENCE [LARGE SCALE GENOMIC DNA]</scope>
    <source>
        <strain evidence="2">cv. IRGC 105608</strain>
    </source>
</reference>
<evidence type="ECO:0000313" key="3">
    <source>
        <dbReference type="Proteomes" id="UP000026960"/>
    </source>
</evidence>
<protein>
    <submittedName>
        <fullName evidence="2">Uncharacterized protein</fullName>
    </submittedName>
</protein>
<dbReference type="PaxDb" id="65489-OBART11G16750.1"/>
<accession>A0A0D3HMY3</accession>
<evidence type="ECO:0000256" key="1">
    <source>
        <dbReference type="SAM" id="MobiDB-lite"/>
    </source>
</evidence>
<organism evidence="2">
    <name type="scientific">Oryza barthii</name>
    <dbReference type="NCBI Taxonomy" id="65489"/>
    <lineage>
        <taxon>Eukaryota</taxon>
        <taxon>Viridiplantae</taxon>
        <taxon>Streptophyta</taxon>
        <taxon>Embryophyta</taxon>
        <taxon>Tracheophyta</taxon>
        <taxon>Spermatophyta</taxon>
        <taxon>Magnoliopsida</taxon>
        <taxon>Liliopsida</taxon>
        <taxon>Poales</taxon>
        <taxon>Poaceae</taxon>
        <taxon>BOP clade</taxon>
        <taxon>Oryzoideae</taxon>
        <taxon>Oryzeae</taxon>
        <taxon>Oryzinae</taxon>
        <taxon>Oryza</taxon>
    </lineage>
</organism>
<feature type="region of interest" description="Disordered" evidence="1">
    <location>
        <begin position="1"/>
        <end position="40"/>
    </location>
</feature>
<dbReference type="EnsemblPlants" id="OBART11G16750.1">
    <property type="protein sequence ID" value="OBART11G16750.1"/>
    <property type="gene ID" value="OBART11G16750"/>
</dbReference>